<dbReference type="AlphaFoldDB" id="A0A8W8LZL3"/>
<dbReference type="InterPro" id="IPR042266">
    <property type="entry name" value="PPPDE_sf"/>
</dbReference>
<keyword evidence="1" id="KW-0472">Membrane</keyword>
<keyword evidence="1" id="KW-1133">Transmembrane helix</keyword>
<sequence>MKACGSKQRLCLYLIVGILLVLVILAYFQEVYHVAFWKTNTVCGSKRDGKPFYFGTTDVACMRMIRTRRKRSLNASASLPNRKFWSLTHRWIYYDGWYFELFYEPHTRRAAKTEKCPSRREAKPAGYTRLDIECVRRCADYYNERFTKQYNALTHNCHHYANKLAEIMCLNSSCPDWCTTIYLWR</sequence>
<dbReference type="Gene3D" id="3.90.1720.30">
    <property type="entry name" value="PPPDE domains"/>
    <property type="match status" value="1"/>
</dbReference>
<evidence type="ECO:0000313" key="2">
    <source>
        <dbReference type="EnsemblMetazoa" id="G30583.2:cds"/>
    </source>
</evidence>
<proteinExistence type="predicted"/>
<feature type="transmembrane region" description="Helical" evidence="1">
    <location>
        <begin position="12"/>
        <end position="28"/>
    </location>
</feature>
<protein>
    <submittedName>
        <fullName evidence="2">Uncharacterized protein</fullName>
    </submittedName>
</protein>
<organism evidence="2 3">
    <name type="scientific">Magallana gigas</name>
    <name type="common">Pacific oyster</name>
    <name type="synonym">Crassostrea gigas</name>
    <dbReference type="NCBI Taxonomy" id="29159"/>
    <lineage>
        <taxon>Eukaryota</taxon>
        <taxon>Metazoa</taxon>
        <taxon>Spiralia</taxon>
        <taxon>Lophotrochozoa</taxon>
        <taxon>Mollusca</taxon>
        <taxon>Bivalvia</taxon>
        <taxon>Autobranchia</taxon>
        <taxon>Pteriomorphia</taxon>
        <taxon>Ostreida</taxon>
        <taxon>Ostreoidea</taxon>
        <taxon>Ostreidae</taxon>
        <taxon>Magallana</taxon>
    </lineage>
</organism>
<dbReference type="EnsemblMetazoa" id="G30583.2">
    <property type="protein sequence ID" value="G30583.2:cds"/>
    <property type="gene ID" value="G30583"/>
</dbReference>
<dbReference type="OMA" id="IAITHRY"/>
<evidence type="ECO:0000313" key="3">
    <source>
        <dbReference type="Proteomes" id="UP000005408"/>
    </source>
</evidence>
<keyword evidence="3" id="KW-1185">Reference proteome</keyword>
<evidence type="ECO:0000256" key="1">
    <source>
        <dbReference type="SAM" id="Phobius"/>
    </source>
</evidence>
<accession>A0A8W8LZL3</accession>
<keyword evidence="1" id="KW-0812">Transmembrane</keyword>
<dbReference type="OrthoDB" id="6124735at2759"/>
<name>A0A8W8LZL3_MAGGI</name>
<reference evidence="2" key="1">
    <citation type="submission" date="2022-08" db="UniProtKB">
        <authorList>
            <consortium name="EnsemblMetazoa"/>
        </authorList>
    </citation>
    <scope>IDENTIFICATION</scope>
    <source>
        <strain evidence="2">05x7-T-G4-1.051#20</strain>
    </source>
</reference>
<dbReference type="Proteomes" id="UP000005408">
    <property type="component" value="Unassembled WGS sequence"/>
</dbReference>